<proteinExistence type="predicted"/>
<dbReference type="Proteomes" id="UP001589813">
    <property type="component" value="Unassembled WGS sequence"/>
</dbReference>
<comment type="caution">
    <text evidence="1">The sequence shown here is derived from an EMBL/GenBank/DDBJ whole genome shotgun (WGS) entry which is preliminary data.</text>
</comment>
<reference evidence="1 2" key="1">
    <citation type="submission" date="2024-09" db="EMBL/GenBank/DDBJ databases">
        <authorList>
            <person name="Sun Q."/>
            <person name="Mori K."/>
        </authorList>
    </citation>
    <scope>NUCLEOTIDE SEQUENCE [LARGE SCALE GENOMIC DNA]</scope>
    <source>
        <strain evidence="1 2">KCTC 23315</strain>
    </source>
</reference>
<sequence length="644" mass="71686">MNWRSVVLTTTAIAASCWWFWPDSMVTADATGPLPLAEKQEVIAPAGKTLAFSDQPVTSPTVKTQCQLPDINAFEERRAPLRQQLQLYLQQQLQDAVPYTELQRALPAQYLPDLALAQRKLLTEQAKNPQLISEHRDTLQRLQQVLGDPVTAVPQIKNSALFNATLIAPDGMASPFSLKSLLLSAAADDMVLLTQALDDVELSGSDYAIGLRHMGKAQLALLLQKTKTPAEFRMEGMNLADVAVMYLRADLLPLLASYDIIPTEIRGQYSAMDLAFTASEWPEPKQTSVHKADRQQTIRYLQQRGYVLHGALIQQDGAPALTVNSIWNYGRRTQRDNFKQIITDAARLALANEQQLEAVTTAAVPAEFAALLQPLQDEERQFEQSRQHCQQMRDSARQTQGLWTDAQIRAAIQNALKTLISPETAAAALHQQDPALADRLWPTPKKDLNIPVLDQAGRERLIARLQGAGHPIRASRALKHLQQEPALAVHWQSQNVEYLSYLQSQSNTVAFWRELIKYGFSLHLQDIHGRNLYPQAFAAGPDAVALLLAEGVAVDVPAVGPDALDVALDRSYRDKKLHPAVLTIMQKVGKPEASHLSRLRRLQQYQPEVFTTLQQALAKEPMLLAWLDDLSRYEANPVLAVADE</sequence>
<evidence type="ECO:0008006" key="3">
    <source>
        <dbReference type="Google" id="ProtNLM"/>
    </source>
</evidence>
<organism evidence="1 2">
    <name type="scientific">Rheinheimera tilapiae</name>
    <dbReference type="NCBI Taxonomy" id="875043"/>
    <lineage>
        <taxon>Bacteria</taxon>
        <taxon>Pseudomonadati</taxon>
        <taxon>Pseudomonadota</taxon>
        <taxon>Gammaproteobacteria</taxon>
        <taxon>Chromatiales</taxon>
        <taxon>Chromatiaceae</taxon>
        <taxon>Rheinheimera</taxon>
    </lineage>
</organism>
<evidence type="ECO:0000313" key="1">
    <source>
        <dbReference type="EMBL" id="MFC0050308.1"/>
    </source>
</evidence>
<keyword evidence="2" id="KW-1185">Reference proteome</keyword>
<protein>
    <recommendedName>
        <fullName evidence="3">Ankyrin repeat domain-containing protein</fullName>
    </recommendedName>
</protein>
<accession>A0ABV6BJR0</accession>
<name>A0ABV6BJR0_9GAMM</name>
<gene>
    <name evidence="1" type="ORF">ACFFJP_18575</name>
</gene>
<dbReference type="EMBL" id="JBHLXP010000005">
    <property type="protein sequence ID" value="MFC0050308.1"/>
    <property type="molecule type" value="Genomic_DNA"/>
</dbReference>
<dbReference type="PROSITE" id="PS51257">
    <property type="entry name" value="PROKAR_LIPOPROTEIN"/>
    <property type="match status" value="1"/>
</dbReference>
<evidence type="ECO:0000313" key="2">
    <source>
        <dbReference type="Proteomes" id="UP001589813"/>
    </source>
</evidence>
<dbReference type="RefSeq" id="WP_377247843.1">
    <property type="nucleotide sequence ID" value="NZ_JBHLXP010000005.1"/>
</dbReference>